<feature type="compositionally biased region" description="Acidic residues" evidence="2">
    <location>
        <begin position="45"/>
        <end position="54"/>
    </location>
</feature>
<dbReference type="AlphaFoldDB" id="A0A2J8Q0S0"/>
<dbReference type="Pfam" id="PF08514">
    <property type="entry name" value="STAG"/>
    <property type="match status" value="1"/>
</dbReference>
<evidence type="ECO:0000259" key="3">
    <source>
        <dbReference type="Pfam" id="PF08514"/>
    </source>
</evidence>
<evidence type="ECO:0000256" key="2">
    <source>
        <dbReference type="SAM" id="MobiDB-lite"/>
    </source>
</evidence>
<evidence type="ECO:0000313" key="4">
    <source>
        <dbReference type="EMBL" id="PNI89855.1"/>
    </source>
</evidence>
<dbReference type="Proteomes" id="UP000236370">
    <property type="component" value="Unassembled WGS sequence"/>
</dbReference>
<sequence length="188" mass="20678">MSSPLQRAMGDTKRALSASSSSSASLPFDDRDSNHTSEGNGDSLLADEDTDFEDSLNRNVKKRAAKRPPKTTPVAKHPKKGSRVVHRYSRKQSEPPANDLFNAVKAAKSDMQDSGDYPLIAPGPSWKKFQGSFCEFVRTLVCQCQYSLLYDGFPMDNLISLLTGLSDSQVRAFRHTSTLAAMKLMTSL</sequence>
<organism evidence="4 5">
    <name type="scientific">Pan troglodytes</name>
    <name type="common">Chimpanzee</name>
    <dbReference type="NCBI Taxonomy" id="9598"/>
    <lineage>
        <taxon>Eukaryota</taxon>
        <taxon>Metazoa</taxon>
        <taxon>Chordata</taxon>
        <taxon>Craniata</taxon>
        <taxon>Vertebrata</taxon>
        <taxon>Euteleostomi</taxon>
        <taxon>Mammalia</taxon>
        <taxon>Eutheria</taxon>
        <taxon>Euarchontoglires</taxon>
        <taxon>Primates</taxon>
        <taxon>Haplorrhini</taxon>
        <taxon>Catarrhini</taxon>
        <taxon>Hominidae</taxon>
        <taxon>Pan</taxon>
    </lineage>
</organism>
<comment type="similarity">
    <text evidence="1">Belongs to the SCC3 family.</text>
</comment>
<dbReference type="InterPro" id="IPR039662">
    <property type="entry name" value="Cohesin_Scc3/SA"/>
</dbReference>
<dbReference type="EMBL" id="NBAG03000093">
    <property type="protein sequence ID" value="PNI89855.1"/>
    <property type="molecule type" value="Genomic_DNA"/>
</dbReference>
<dbReference type="PANTHER" id="PTHR11199">
    <property type="entry name" value="STROMAL ANTIGEN"/>
    <property type="match status" value="1"/>
</dbReference>
<reference evidence="4 5" key="1">
    <citation type="submission" date="2017-12" db="EMBL/GenBank/DDBJ databases">
        <title>High-resolution comparative analysis of great ape genomes.</title>
        <authorList>
            <person name="Pollen A."/>
            <person name="Hastie A."/>
            <person name="Hormozdiari F."/>
            <person name="Dougherty M."/>
            <person name="Liu R."/>
            <person name="Chaisson M."/>
            <person name="Hoppe E."/>
            <person name="Hill C."/>
            <person name="Pang A."/>
            <person name="Hillier L."/>
            <person name="Baker C."/>
            <person name="Armstrong J."/>
            <person name="Shendure J."/>
            <person name="Paten B."/>
            <person name="Wilson R."/>
            <person name="Chao H."/>
            <person name="Schneider V."/>
            <person name="Ventura M."/>
            <person name="Kronenberg Z."/>
            <person name="Murali S."/>
            <person name="Gordon D."/>
            <person name="Cantsilieris S."/>
            <person name="Munson K."/>
            <person name="Nelson B."/>
            <person name="Raja A."/>
            <person name="Underwood J."/>
            <person name="Diekhans M."/>
            <person name="Fiddes I."/>
            <person name="Haussler D."/>
            <person name="Eichler E."/>
        </authorList>
    </citation>
    <scope>NUCLEOTIDE SEQUENCE [LARGE SCALE GENOMIC DNA]</scope>
    <source>
        <strain evidence="4">Yerkes chimp pedigree #C0471</strain>
    </source>
</reference>
<proteinExistence type="inferred from homology"/>
<accession>A0A2J8Q0S0</accession>
<feature type="domain" description="STAG" evidence="3">
    <location>
        <begin position="116"/>
        <end position="188"/>
    </location>
</feature>
<protein>
    <submittedName>
        <fullName evidence="4">STAG3 isoform 9</fullName>
    </submittedName>
</protein>
<feature type="compositionally biased region" description="Basic residues" evidence="2">
    <location>
        <begin position="59"/>
        <end position="69"/>
    </location>
</feature>
<dbReference type="InterPro" id="IPR013721">
    <property type="entry name" value="STAG"/>
</dbReference>
<name>A0A2J8Q0S0_PANTR</name>
<feature type="non-terminal residue" evidence="4">
    <location>
        <position position="188"/>
    </location>
</feature>
<dbReference type="PANTHER" id="PTHR11199:SF8">
    <property type="entry name" value="COHESIN SUBUNIT SA-3"/>
    <property type="match status" value="1"/>
</dbReference>
<gene>
    <name evidence="4" type="ORF">CK820_G0047503</name>
</gene>
<feature type="compositionally biased region" description="Basic residues" evidence="2">
    <location>
        <begin position="76"/>
        <end position="90"/>
    </location>
</feature>
<comment type="caution">
    <text evidence="4">The sequence shown here is derived from an EMBL/GenBank/DDBJ whole genome shotgun (WGS) entry which is preliminary data.</text>
</comment>
<feature type="compositionally biased region" description="Low complexity" evidence="2">
    <location>
        <begin position="15"/>
        <end position="26"/>
    </location>
</feature>
<feature type="region of interest" description="Disordered" evidence="2">
    <location>
        <begin position="1"/>
        <end position="97"/>
    </location>
</feature>
<evidence type="ECO:0000313" key="5">
    <source>
        <dbReference type="Proteomes" id="UP000236370"/>
    </source>
</evidence>
<evidence type="ECO:0000256" key="1">
    <source>
        <dbReference type="ARBA" id="ARBA00005486"/>
    </source>
</evidence>